<dbReference type="Proteomes" id="UP001148018">
    <property type="component" value="Unassembled WGS sequence"/>
</dbReference>
<name>A0A9Q0EPZ7_9TELE</name>
<dbReference type="InterPro" id="IPR051267">
    <property type="entry name" value="STEAP_metalloreductase"/>
</dbReference>
<reference evidence="2" key="1">
    <citation type="submission" date="2022-07" db="EMBL/GenBank/DDBJ databases">
        <title>Chromosome-level genome of Muraenolepis orangiensis.</title>
        <authorList>
            <person name="Kim J."/>
        </authorList>
    </citation>
    <scope>NUCLEOTIDE SEQUENCE</scope>
    <source>
        <strain evidence="2">KU_S4_2022</strain>
        <tissue evidence="2">Muscle</tissue>
    </source>
</reference>
<keyword evidence="1" id="KW-1133">Transmembrane helix</keyword>
<sequence length="171" mass="19283">METGHTAWGTANHHRQQEMVDMAETCYESKVPVLVMNKTLPWTSPCWLWSTCQAYWPPCSNSPEAPSSAASQRGWRAGCVYRVLNWAYQQVQKNQEDSWVSEDVWRMEIYISLGILSLGLLAVLAVSSLPSVSDRLSWREFTCIQVPEGGPHTALCRFTPCVFASRLKAKA</sequence>
<gene>
    <name evidence="2" type="ORF">NHX12_021180</name>
</gene>
<evidence type="ECO:0000313" key="2">
    <source>
        <dbReference type="EMBL" id="KAJ3611164.1"/>
    </source>
</evidence>
<dbReference type="OrthoDB" id="550646at2759"/>
<dbReference type="GO" id="GO:0005886">
    <property type="term" value="C:plasma membrane"/>
    <property type="evidence" value="ECO:0007669"/>
    <property type="project" value="TreeGrafter"/>
</dbReference>
<accession>A0A9Q0EPZ7</accession>
<dbReference type="AlphaFoldDB" id="A0A9Q0EPZ7"/>
<evidence type="ECO:0000313" key="3">
    <source>
        <dbReference type="Proteomes" id="UP001148018"/>
    </source>
</evidence>
<dbReference type="PANTHER" id="PTHR14239:SF9">
    <property type="entry name" value="STEAP FAMILY MEMBER 1B"/>
    <property type="match status" value="1"/>
</dbReference>
<proteinExistence type="predicted"/>
<evidence type="ECO:0000256" key="1">
    <source>
        <dbReference type="SAM" id="Phobius"/>
    </source>
</evidence>
<keyword evidence="1" id="KW-0472">Membrane</keyword>
<comment type="caution">
    <text evidence="2">The sequence shown here is derived from an EMBL/GenBank/DDBJ whole genome shotgun (WGS) entry which is preliminary data.</text>
</comment>
<organism evidence="2 3">
    <name type="scientific">Muraenolepis orangiensis</name>
    <name type="common">Patagonian moray cod</name>
    <dbReference type="NCBI Taxonomy" id="630683"/>
    <lineage>
        <taxon>Eukaryota</taxon>
        <taxon>Metazoa</taxon>
        <taxon>Chordata</taxon>
        <taxon>Craniata</taxon>
        <taxon>Vertebrata</taxon>
        <taxon>Euteleostomi</taxon>
        <taxon>Actinopterygii</taxon>
        <taxon>Neopterygii</taxon>
        <taxon>Teleostei</taxon>
        <taxon>Neoteleostei</taxon>
        <taxon>Acanthomorphata</taxon>
        <taxon>Zeiogadaria</taxon>
        <taxon>Gadariae</taxon>
        <taxon>Gadiformes</taxon>
        <taxon>Muraenolepidoidei</taxon>
        <taxon>Muraenolepididae</taxon>
        <taxon>Muraenolepis</taxon>
    </lineage>
</organism>
<keyword evidence="3" id="KW-1185">Reference proteome</keyword>
<protein>
    <submittedName>
        <fullName evidence="2">Uncharacterized protein</fullName>
    </submittedName>
</protein>
<keyword evidence="1" id="KW-0812">Transmembrane</keyword>
<dbReference type="EMBL" id="JANIIK010000037">
    <property type="protein sequence ID" value="KAJ3611164.1"/>
    <property type="molecule type" value="Genomic_DNA"/>
</dbReference>
<dbReference type="GO" id="GO:0005768">
    <property type="term" value="C:endosome"/>
    <property type="evidence" value="ECO:0007669"/>
    <property type="project" value="TreeGrafter"/>
</dbReference>
<dbReference type="PANTHER" id="PTHR14239">
    <property type="entry name" value="DUDULIN-RELATED"/>
    <property type="match status" value="1"/>
</dbReference>
<feature type="transmembrane region" description="Helical" evidence="1">
    <location>
        <begin position="109"/>
        <end position="129"/>
    </location>
</feature>